<protein>
    <submittedName>
        <fullName evidence="1">Uncharacterized protein</fullName>
    </submittedName>
</protein>
<dbReference type="STRING" id="84698.SAMN04488528_1009151"/>
<dbReference type="EMBL" id="FOKI01000009">
    <property type="protein sequence ID" value="SFB04087.1"/>
    <property type="molecule type" value="Genomic_DNA"/>
</dbReference>
<keyword evidence="2" id="KW-1185">Reference proteome</keyword>
<sequence>MLQKYIGFMQQLLYNVYRNNVRKCLSMSKTMGYCRVGSIDKNETCQILKMKALDVENRYIFVDKQSGKDCNRLEYQFLGLLSYVAEQECKKYYIYNIY</sequence>
<reference evidence="1 2" key="1">
    <citation type="submission" date="2016-10" db="EMBL/GenBank/DDBJ databases">
        <authorList>
            <person name="de Groot N.N."/>
        </authorList>
    </citation>
    <scope>NUCLEOTIDE SEQUENCE [LARGE SCALE GENOMIC DNA]</scope>
    <source>
        <strain evidence="1 2">DSM 12271</strain>
    </source>
</reference>
<dbReference type="GO" id="GO:0000150">
    <property type="term" value="F:DNA strand exchange activity"/>
    <property type="evidence" value="ECO:0007669"/>
    <property type="project" value="InterPro"/>
</dbReference>
<dbReference type="SUPFAM" id="SSF53041">
    <property type="entry name" value="Resolvase-like"/>
    <property type="match status" value="1"/>
</dbReference>
<dbReference type="AlphaFoldDB" id="A0A1I0XTV6"/>
<gene>
    <name evidence="1" type="ORF">SAMN04488528_1009151</name>
</gene>
<evidence type="ECO:0000313" key="2">
    <source>
        <dbReference type="Proteomes" id="UP000198619"/>
    </source>
</evidence>
<name>A0A1I0XTV6_9CLOT</name>
<dbReference type="GO" id="GO:0003677">
    <property type="term" value="F:DNA binding"/>
    <property type="evidence" value="ECO:0007669"/>
    <property type="project" value="InterPro"/>
</dbReference>
<organism evidence="1 2">
    <name type="scientific">Clostridium frigidicarnis</name>
    <dbReference type="NCBI Taxonomy" id="84698"/>
    <lineage>
        <taxon>Bacteria</taxon>
        <taxon>Bacillati</taxon>
        <taxon>Bacillota</taxon>
        <taxon>Clostridia</taxon>
        <taxon>Eubacteriales</taxon>
        <taxon>Clostridiaceae</taxon>
        <taxon>Clostridium</taxon>
    </lineage>
</organism>
<evidence type="ECO:0000313" key="1">
    <source>
        <dbReference type="EMBL" id="SFB04087.1"/>
    </source>
</evidence>
<accession>A0A1I0XTV6</accession>
<dbReference type="InterPro" id="IPR036162">
    <property type="entry name" value="Resolvase-like_N_sf"/>
</dbReference>
<proteinExistence type="predicted"/>
<dbReference type="Proteomes" id="UP000198619">
    <property type="component" value="Unassembled WGS sequence"/>
</dbReference>